<evidence type="ECO:0000313" key="2">
    <source>
        <dbReference type="EMBL" id="GKU92563.1"/>
    </source>
</evidence>
<protein>
    <submittedName>
        <fullName evidence="2">Uncharacterized protein</fullName>
    </submittedName>
</protein>
<accession>A0AAV5I3J5</accession>
<reference evidence="2 3" key="1">
    <citation type="journal article" date="2021" name="Commun. Biol.">
        <title>The genome of Shorea leprosula (Dipterocarpaceae) highlights the ecological relevance of drought in aseasonal tropical rainforests.</title>
        <authorList>
            <person name="Ng K.K.S."/>
            <person name="Kobayashi M.J."/>
            <person name="Fawcett J.A."/>
            <person name="Hatakeyama M."/>
            <person name="Paape T."/>
            <person name="Ng C.H."/>
            <person name="Ang C.C."/>
            <person name="Tnah L.H."/>
            <person name="Lee C.T."/>
            <person name="Nishiyama T."/>
            <person name="Sese J."/>
            <person name="O'Brien M.J."/>
            <person name="Copetti D."/>
            <person name="Mohd Noor M.I."/>
            <person name="Ong R.C."/>
            <person name="Putra M."/>
            <person name="Sireger I.Z."/>
            <person name="Indrioko S."/>
            <person name="Kosugi Y."/>
            <person name="Izuno A."/>
            <person name="Isagi Y."/>
            <person name="Lee S.L."/>
            <person name="Shimizu K.K."/>
        </authorList>
    </citation>
    <scope>NUCLEOTIDE SEQUENCE [LARGE SCALE GENOMIC DNA]</scope>
    <source>
        <strain evidence="2">214</strain>
    </source>
</reference>
<name>A0AAV5I3J5_9ROSI</name>
<keyword evidence="3" id="KW-1185">Reference proteome</keyword>
<gene>
    <name evidence="2" type="ORF">SLEP1_g6274</name>
</gene>
<comment type="caution">
    <text evidence="2">The sequence shown here is derived from an EMBL/GenBank/DDBJ whole genome shotgun (WGS) entry which is preliminary data.</text>
</comment>
<dbReference type="Proteomes" id="UP001054252">
    <property type="component" value="Unassembled WGS sequence"/>
</dbReference>
<evidence type="ECO:0000313" key="3">
    <source>
        <dbReference type="Proteomes" id="UP001054252"/>
    </source>
</evidence>
<feature type="region of interest" description="Disordered" evidence="1">
    <location>
        <begin position="90"/>
        <end position="140"/>
    </location>
</feature>
<proteinExistence type="predicted"/>
<sequence length="164" mass="18415">MPLKIDHGLMGPKTPEWISLHRLYIRYRGQFSNGADSRNLLPSLSYLLLRRLTTTTAAPKPRPKKEPYSFLKQDPVEICQSLWVKSSLHHPLPRSQSQTSLASSPNSTSESSPPALKSSRHRNIPSPATPPTPTPFNPSSLWNAVAHGRFKWNQNIRSLSLARC</sequence>
<dbReference type="EMBL" id="BPVZ01000006">
    <property type="protein sequence ID" value="GKU92563.1"/>
    <property type="molecule type" value="Genomic_DNA"/>
</dbReference>
<feature type="compositionally biased region" description="Low complexity" evidence="1">
    <location>
        <begin position="93"/>
        <end position="115"/>
    </location>
</feature>
<feature type="compositionally biased region" description="Pro residues" evidence="1">
    <location>
        <begin position="127"/>
        <end position="136"/>
    </location>
</feature>
<organism evidence="2 3">
    <name type="scientific">Rubroshorea leprosula</name>
    <dbReference type="NCBI Taxonomy" id="152421"/>
    <lineage>
        <taxon>Eukaryota</taxon>
        <taxon>Viridiplantae</taxon>
        <taxon>Streptophyta</taxon>
        <taxon>Embryophyta</taxon>
        <taxon>Tracheophyta</taxon>
        <taxon>Spermatophyta</taxon>
        <taxon>Magnoliopsida</taxon>
        <taxon>eudicotyledons</taxon>
        <taxon>Gunneridae</taxon>
        <taxon>Pentapetalae</taxon>
        <taxon>rosids</taxon>
        <taxon>malvids</taxon>
        <taxon>Malvales</taxon>
        <taxon>Dipterocarpaceae</taxon>
        <taxon>Rubroshorea</taxon>
    </lineage>
</organism>
<evidence type="ECO:0000256" key="1">
    <source>
        <dbReference type="SAM" id="MobiDB-lite"/>
    </source>
</evidence>
<dbReference type="AlphaFoldDB" id="A0AAV5I3J5"/>